<protein>
    <submittedName>
        <fullName evidence="2">Uncharacterized protein</fullName>
    </submittedName>
</protein>
<reference evidence="2 3" key="1">
    <citation type="submission" date="2021-07" db="EMBL/GenBank/DDBJ databases">
        <title>Genome data of Colletotrichum spaethianum.</title>
        <authorList>
            <person name="Utami Y.D."/>
            <person name="Hiruma K."/>
        </authorList>
    </citation>
    <scope>NUCLEOTIDE SEQUENCE [LARGE SCALE GENOMIC DNA]</scope>
    <source>
        <strain evidence="2 3">MAFF 242679</strain>
    </source>
</reference>
<gene>
    <name evidence="2" type="ORF">ColLi_11219</name>
</gene>
<name>A0AA37GW67_9PEZI</name>
<organism evidence="2 3">
    <name type="scientific">Colletotrichum liriopes</name>
    <dbReference type="NCBI Taxonomy" id="708192"/>
    <lineage>
        <taxon>Eukaryota</taxon>
        <taxon>Fungi</taxon>
        <taxon>Dikarya</taxon>
        <taxon>Ascomycota</taxon>
        <taxon>Pezizomycotina</taxon>
        <taxon>Sordariomycetes</taxon>
        <taxon>Hypocreomycetidae</taxon>
        <taxon>Glomerellales</taxon>
        <taxon>Glomerellaceae</taxon>
        <taxon>Colletotrichum</taxon>
        <taxon>Colletotrichum spaethianum species complex</taxon>
    </lineage>
</organism>
<proteinExistence type="predicted"/>
<evidence type="ECO:0000256" key="1">
    <source>
        <dbReference type="SAM" id="MobiDB-lite"/>
    </source>
</evidence>
<feature type="compositionally biased region" description="Basic and acidic residues" evidence="1">
    <location>
        <begin position="62"/>
        <end position="71"/>
    </location>
</feature>
<sequence length="124" mass="14002">MEQEIRELEDEHVRRTNAYAGAENSVGSVYQRRWYLSLDREACGFERRRGGGEGVWVPKDGGGGRREQEGREEADESGRLGFPFHVRGPDAERSVVTGRRGAEVLRDEGVEGFVRRKGWKPVLG</sequence>
<keyword evidence="3" id="KW-1185">Reference proteome</keyword>
<dbReference type="EMBL" id="BPPX01000032">
    <property type="protein sequence ID" value="GJC88381.1"/>
    <property type="molecule type" value="Genomic_DNA"/>
</dbReference>
<evidence type="ECO:0000313" key="3">
    <source>
        <dbReference type="Proteomes" id="UP001055172"/>
    </source>
</evidence>
<feature type="region of interest" description="Disordered" evidence="1">
    <location>
        <begin position="51"/>
        <end position="86"/>
    </location>
</feature>
<evidence type="ECO:0000313" key="2">
    <source>
        <dbReference type="EMBL" id="GJC88381.1"/>
    </source>
</evidence>
<dbReference type="AlphaFoldDB" id="A0AA37GW67"/>
<dbReference type="Proteomes" id="UP001055172">
    <property type="component" value="Unassembled WGS sequence"/>
</dbReference>
<accession>A0AA37GW67</accession>
<comment type="caution">
    <text evidence="2">The sequence shown here is derived from an EMBL/GenBank/DDBJ whole genome shotgun (WGS) entry which is preliminary data.</text>
</comment>